<reference evidence="1 2" key="1">
    <citation type="submission" date="2014-04" db="EMBL/GenBank/DDBJ databases">
        <authorList>
            <person name="Bishop-Lilly K.A."/>
            <person name="Broomall S.M."/>
            <person name="Chain P.S."/>
            <person name="Chertkov O."/>
            <person name="Coyne S.R."/>
            <person name="Daligault H.E."/>
            <person name="Davenport K.W."/>
            <person name="Erkkila T."/>
            <person name="Frey K.G."/>
            <person name="Gibbons H.S."/>
            <person name="Gu W."/>
            <person name="Jaissle J."/>
            <person name="Johnson S.L."/>
            <person name="Koroleva G.I."/>
            <person name="Ladner J.T."/>
            <person name="Lo C.-C."/>
            <person name="Minogue T.D."/>
            <person name="Munk C."/>
            <person name="Palacios G.F."/>
            <person name="Redden C.L."/>
            <person name="Rosenzweig C.N."/>
            <person name="Scholz M.B."/>
            <person name="Teshima H."/>
            <person name="Xu Y."/>
        </authorList>
    </citation>
    <scope>NUCLEOTIDE SEQUENCE [LARGE SCALE GENOMIC DNA]</scope>
    <source>
        <strain evidence="1 2">8244</strain>
    </source>
</reference>
<sequence length="337" mass="38677">MILYLTSNDHVNLLDMIEQEQNLPVKKLIGQFSLLSFVVKDMRHFIHVRFVAIDRKAILESDEEMVQALLSFQTMYEIRVIVIAIGLSENTSFLQQLIQAGITNIASAAEIDPLREEIRECFSEQGMQRFISPAPSILEVNEPNLFTFEERQYRFECTNIRIAIAGSDRRVGVTTTAMNLMCWINHHGGSACYVEANVSKHLAHIVQLFQPEQEGNAYVIEGNHLYFTNELTREYNFIVIDCGVLSEKMLPETFVNSDIRILCGSAMPYELPVFYRAMQRCKEIEVYSLALCVPKNIRPYVESMNNNLMFGENSHDLFDDKINASVYQKLLSKYTSN</sequence>
<dbReference type="InterPro" id="IPR027417">
    <property type="entry name" value="P-loop_NTPase"/>
</dbReference>
<accession>A0A090ZLP6</accession>
<dbReference type="GeneID" id="77008277"/>
<dbReference type="RefSeq" id="WP_240534158.1">
    <property type="nucleotide sequence ID" value="NZ_JAKOBR010000033.1"/>
</dbReference>
<evidence type="ECO:0000313" key="2">
    <source>
        <dbReference type="Proteomes" id="UP000029278"/>
    </source>
</evidence>
<gene>
    <name evidence="1" type="ORF">DJ90_2035</name>
</gene>
<protein>
    <submittedName>
        <fullName evidence="1">Uncharacterized protein</fullName>
    </submittedName>
</protein>
<dbReference type="EMBL" id="JMQA01000001">
    <property type="protein sequence ID" value="KFN12314.1"/>
    <property type="molecule type" value="Genomic_DNA"/>
</dbReference>
<dbReference type="SUPFAM" id="SSF52540">
    <property type="entry name" value="P-loop containing nucleoside triphosphate hydrolases"/>
    <property type="match status" value="1"/>
</dbReference>
<keyword evidence="2" id="KW-1185">Reference proteome</keyword>
<name>A0A090ZLP6_PAEMA</name>
<organism evidence="1 2">
    <name type="scientific">Paenibacillus macerans</name>
    <name type="common">Bacillus macerans</name>
    <dbReference type="NCBI Taxonomy" id="44252"/>
    <lineage>
        <taxon>Bacteria</taxon>
        <taxon>Bacillati</taxon>
        <taxon>Bacillota</taxon>
        <taxon>Bacilli</taxon>
        <taxon>Bacillales</taxon>
        <taxon>Paenibacillaceae</taxon>
        <taxon>Paenibacillus</taxon>
    </lineage>
</organism>
<comment type="caution">
    <text evidence="1">The sequence shown here is derived from an EMBL/GenBank/DDBJ whole genome shotgun (WGS) entry which is preliminary data.</text>
</comment>
<proteinExistence type="predicted"/>
<dbReference type="AlphaFoldDB" id="A0A090ZLP6"/>
<dbReference type="STRING" id="44252.DJ90_2035"/>
<dbReference type="Gene3D" id="3.40.50.300">
    <property type="entry name" value="P-loop containing nucleotide triphosphate hydrolases"/>
    <property type="match status" value="1"/>
</dbReference>
<dbReference type="PATRIC" id="fig|44252.3.peg.234"/>
<dbReference type="HOGENOM" id="CLU_069561_0_0_9"/>
<dbReference type="Proteomes" id="UP000029278">
    <property type="component" value="Unassembled WGS sequence"/>
</dbReference>
<evidence type="ECO:0000313" key="1">
    <source>
        <dbReference type="EMBL" id="KFN12314.1"/>
    </source>
</evidence>